<name>A0ABU1T3I0_9ACTO</name>
<keyword evidence="4" id="KW-1185">Reference proteome</keyword>
<dbReference type="InterPro" id="IPR036822">
    <property type="entry name" value="CutC-like_dom_sf"/>
</dbReference>
<protein>
    <recommendedName>
        <fullName evidence="2">Copper homeostasis protein cutC homolog</fullName>
    </recommendedName>
</protein>
<dbReference type="PANTHER" id="PTHR12598">
    <property type="entry name" value="COPPER HOMEOSTASIS PROTEIN CUTC"/>
    <property type="match status" value="1"/>
</dbReference>
<evidence type="ECO:0000256" key="1">
    <source>
        <dbReference type="ARBA" id="ARBA00007768"/>
    </source>
</evidence>
<accession>A0ABU1T3I0</accession>
<dbReference type="Proteomes" id="UP001266099">
    <property type="component" value="Unassembled WGS sequence"/>
</dbReference>
<reference evidence="3 4" key="1">
    <citation type="submission" date="2023-07" db="EMBL/GenBank/DDBJ databases">
        <title>Sequencing the genomes of 1000 actinobacteria strains.</title>
        <authorList>
            <person name="Klenk H.-P."/>
        </authorList>
    </citation>
    <scope>NUCLEOTIDE SEQUENCE [LARGE SCALE GENOMIC DNA]</scope>
    <source>
        <strain evidence="3 4">DSM 15539</strain>
    </source>
</reference>
<dbReference type="SUPFAM" id="SSF110395">
    <property type="entry name" value="CutC-like"/>
    <property type="match status" value="1"/>
</dbReference>
<comment type="caution">
    <text evidence="3">The sequence shown here is derived from an EMBL/GenBank/DDBJ whole genome shotgun (WGS) entry which is preliminary data.</text>
</comment>
<dbReference type="PANTHER" id="PTHR12598:SF0">
    <property type="entry name" value="COPPER HOMEOSTASIS PROTEIN CUTC HOMOLOG"/>
    <property type="match status" value="1"/>
</dbReference>
<dbReference type="Gene3D" id="3.20.20.380">
    <property type="entry name" value="Copper homeostasis (CutC) domain"/>
    <property type="match status" value="1"/>
</dbReference>
<evidence type="ECO:0000313" key="3">
    <source>
        <dbReference type="EMBL" id="MDR6939932.1"/>
    </source>
</evidence>
<organism evidence="3 4">
    <name type="scientific">Arcanobacterium hippocoleae</name>
    <dbReference type="NCBI Taxonomy" id="149017"/>
    <lineage>
        <taxon>Bacteria</taxon>
        <taxon>Bacillati</taxon>
        <taxon>Actinomycetota</taxon>
        <taxon>Actinomycetes</taxon>
        <taxon>Actinomycetales</taxon>
        <taxon>Actinomycetaceae</taxon>
        <taxon>Arcanobacterium</taxon>
    </lineage>
</organism>
<dbReference type="Pfam" id="PF03932">
    <property type="entry name" value="CutC"/>
    <property type="match status" value="1"/>
</dbReference>
<evidence type="ECO:0000313" key="4">
    <source>
        <dbReference type="Proteomes" id="UP001266099"/>
    </source>
</evidence>
<dbReference type="InterPro" id="IPR005627">
    <property type="entry name" value="CutC-like"/>
</dbReference>
<proteinExistence type="inferred from homology"/>
<gene>
    <name evidence="3" type="ORF">J2S36_001475</name>
</gene>
<evidence type="ECO:0000256" key="2">
    <source>
        <dbReference type="ARBA" id="ARBA00019014"/>
    </source>
</evidence>
<dbReference type="RefSeq" id="WP_309957005.1">
    <property type="nucleotide sequence ID" value="NZ_JAVDUJ010000001.1"/>
</dbReference>
<dbReference type="EMBL" id="JAVDUJ010000001">
    <property type="protein sequence ID" value="MDR6939932.1"/>
    <property type="molecule type" value="Genomic_DNA"/>
</dbReference>
<comment type="similarity">
    <text evidence="1">Belongs to the CutC family.</text>
</comment>
<sequence length="229" mass="24623">MLEIIALNPEDIRQAARGGADRVELVGTMDADGLSPDHEQLHRAVVEAKKAGIAIRVMLRKRAGFLFEQTDQQALLQLISELCENGADGVVLGFLDRFGNIDHSAISSLELVQMPVTFHRAIDAATDYFGAWEQLAQLAGRADFNLTQVLTAGSIQGVNAGLENILAAAKNPFAQNLIMAGGGLAQKHLPLLQAAGISAFHVGSAVRPDRNWSRPVAAELVRKWAELIS</sequence>